<dbReference type="AlphaFoldDB" id="A0A8J5CBW0"/>
<name>A0A8J5CBW0_ZINOF</name>
<dbReference type="SUPFAM" id="SSF81296">
    <property type="entry name" value="E set domains"/>
    <property type="match status" value="1"/>
</dbReference>
<dbReference type="InterPro" id="IPR014756">
    <property type="entry name" value="Ig_E-set"/>
</dbReference>
<dbReference type="InterPro" id="IPR037256">
    <property type="entry name" value="ASC_dom_sf"/>
</dbReference>
<sequence>MSIIAKERNNFMFQIPVPPLQSSDNLYNEHHLWMKEPDQSSEVYLEKGIPTLFTWNYGGNVVLVEGSWDNWASRKPMQRSGKDHTLLMNLPSGVYQYKFLVDGQYKCIPDLPHITDEMGNATNVLDVHDYVPENVESISEFNSPPSPGSSYSLSLPRDKDFAKEPPVVPSQLHLTTLGMPDTDESSLKPQHVILNHLFIEKCSPSQSMVALGLTHRFQSKYVTVVPPAATSA</sequence>
<evidence type="ECO:0000313" key="3">
    <source>
        <dbReference type="EMBL" id="KAG6472107.1"/>
    </source>
</evidence>
<comment type="similarity">
    <text evidence="1">Belongs to the 5'-AMP-activated protein kinase beta subunit family.</text>
</comment>
<dbReference type="SUPFAM" id="SSF160219">
    <property type="entry name" value="AMPKBI-like"/>
    <property type="match status" value="1"/>
</dbReference>
<evidence type="ECO:0000256" key="1">
    <source>
        <dbReference type="ARBA" id="ARBA00010926"/>
    </source>
</evidence>
<gene>
    <name evidence="3" type="ORF">ZIOFF_069563</name>
</gene>
<feature type="domain" description="Association with the SNF1 complex (ASC)" evidence="2">
    <location>
        <begin position="144"/>
        <end position="228"/>
    </location>
</feature>
<dbReference type="InterPro" id="IPR006828">
    <property type="entry name" value="ASC_dom"/>
</dbReference>
<dbReference type="Pfam" id="PF04739">
    <property type="entry name" value="AMPKBI"/>
    <property type="match status" value="1"/>
</dbReference>
<dbReference type="SMART" id="SM01010">
    <property type="entry name" value="AMPKBI"/>
    <property type="match status" value="1"/>
</dbReference>
<organism evidence="3 4">
    <name type="scientific">Zingiber officinale</name>
    <name type="common">Ginger</name>
    <name type="synonym">Amomum zingiber</name>
    <dbReference type="NCBI Taxonomy" id="94328"/>
    <lineage>
        <taxon>Eukaryota</taxon>
        <taxon>Viridiplantae</taxon>
        <taxon>Streptophyta</taxon>
        <taxon>Embryophyta</taxon>
        <taxon>Tracheophyta</taxon>
        <taxon>Spermatophyta</taxon>
        <taxon>Magnoliopsida</taxon>
        <taxon>Liliopsida</taxon>
        <taxon>Zingiberales</taxon>
        <taxon>Zingiberaceae</taxon>
        <taxon>Zingiber</taxon>
    </lineage>
</organism>
<protein>
    <recommendedName>
        <fullName evidence="2">Association with the SNF1 complex (ASC) domain-containing protein</fullName>
    </recommendedName>
</protein>
<reference evidence="3 4" key="1">
    <citation type="submission" date="2020-08" db="EMBL/GenBank/DDBJ databases">
        <title>Plant Genome Project.</title>
        <authorList>
            <person name="Zhang R.-G."/>
        </authorList>
    </citation>
    <scope>NUCLEOTIDE SEQUENCE [LARGE SCALE GENOMIC DNA]</scope>
    <source>
        <tissue evidence="3">Rhizome</tissue>
    </source>
</reference>
<dbReference type="Gene3D" id="6.20.250.60">
    <property type="match status" value="1"/>
</dbReference>
<accession>A0A8J5CBW0</accession>
<dbReference type="PANTHER" id="PTHR46316">
    <property type="entry name" value="SNF1-RELATED PROTEIN KINASE REGULATORY SUBUNIT BETA-1"/>
    <property type="match status" value="1"/>
</dbReference>
<evidence type="ECO:0000259" key="2">
    <source>
        <dbReference type="SMART" id="SM01010"/>
    </source>
</evidence>
<dbReference type="EMBL" id="JACMSC010000020">
    <property type="protein sequence ID" value="KAG6472107.1"/>
    <property type="molecule type" value="Genomic_DNA"/>
</dbReference>
<keyword evidence="4" id="KW-1185">Reference proteome</keyword>
<dbReference type="InterPro" id="IPR043554">
    <property type="entry name" value="KINB"/>
</dbReference>
<dbReference type="Pfam" id="PF16561">
    <property type="entry name" value="AMPK1_CBM"/>
    <property type="match status" value="1"/>
</dbReference>
<dbReference type="Gene3D" id="2.60.40.10">
    <property type="entry name" value="Immunoglobulins"/>
    <property type="match status" value="1"/>
</dbReference>
<comment type="caution">
    <text evidence="3">The sequence shown here is derived from an EMBL/GenBank/DDBJ whole genome shotgun (WGS) entry which is preliminary data.</text>
</comment>
<dbReference type="GO" id="GO:0009507">
    <property type="term" value="C:chloroplast"/>
    <property type="evidence" value="ECO:0007669"/>
    <property type="project" value="UniProtKB-ARBA"/>
</dbReference>
<proteinExistence type="inferred from homology"/>
<dbReference type="CDD" id="cd02859">
    <property type="entry name" value="E_set_AMPKbeta_like_N"/>
    <property type="match status" value="1"/>
</dbReference>
<dbReference type="InterPro" id="IPR013783">
    <property type="entry name" value="Ig-like_fold"/>
</dbReference>
<dbReference type="PANTHER" id="PTHR46316:SF9">
    <property type="entry name" value="SNF1-RELATED PROTEIN KINASE REGULATORY SUBUNIT BETA-1"/>
    <property type="match status" value="1"/>
</dbReference>
<dbReference type="InterPro" id="IPR032640">
    <property type="entry name" value="AMPK1_CBM"/>
</dbReference>
<dbReference type="Proteomes" id="UP000734854">
    <property type="component" value="Unassembled WGS sequence"/>
</dbReference>
<evidence type="ECO:0000313" key="4">
    <source>
        <dbReference type="Proteomes" id="UP000734854"/>
    </source>
</evidence>